<dbReference type="Proteomes" id="UP001190452">
    <property type="component" value="Unassembled WGS sequence"/>
</dbReference>
<accession>A0AAD2EPF8</accession>
<evidence type="ECO:0000313" key="1">
    <source>
        <dbReference type="EMBL" id="CAJ0692335.1"/>
    </source>
</evidence>
<dbReference type="AlphaFoldDB" id="A0AAD2EPF8"/>
<gene>
    <name evidence="2" type="ORF">R77569_04770</name>
    <name evidence="1" type="ORF">R77591_03901</name>
</gene>
<dbReference type="EMBL" id="CAUDKV010000031">
    <property type="protein sequence ID" value="CAJ0898078.1"/>
    <property type="molecule type" value="Genomic_DNA"/>
</dbReference>
<sequence length="88" mass="9305">MNNPAPDTLAVKLAEAAMTVLVRACRNEVATASNADLEAACASMRARAKAVIDQLLDDARDAPWIAETAFHAAALELAEAGISSLRRR</sequence>
<protein>
    <submittedName>
        <fullName evidence="1">Uncharacterized protein</fullName>
    </submittedName>
</protein>
<dbReference type="RefSeq" id="WP_102080565.1">
    <property type="nucleotide sequence ID" value="NZ_JASGRZ010000007.1"/>
</dbReference>
<keyword evidence="4" id="KW-1185">Reference proteome</keyword>
<evidence type="ECO:0000313" key="4">
    <source>
        <dbReference type="Proteomes" id="UP001190452"/>
    </source>
</evidence>
<dbReference type="Proteomes" id="UP001190002">
    <property type="component" value="Unassembled WGS sequence"/>
</dbReference>
<name>A0AAD2EPF8_9RALS</name>
<dbReference type="EMBL" id="CATVXE010000019">
    <property type="protein sequence ID" value="CAJ0692335.1"/>
    <property type="molecule type" value="Genomic_DNA"/>
</dbReference>
<proteinExistence type="predicted"/>
<reference evidence="1 4" key="1">
    <citation type="submission" date="2023-07" db="EMBL/GenBank/DDBJ databases">
        <authorList>
            <person name="Peeters C."/>
        </authorList>
    </citation>
    <scope>NUCLEOTIDE SEQUENCE</scope>
    <source>
        <strain evidence="2 4">R-77569</strain>
        <strain evidence="1">R-77591</strain>
    </source>
</reference>
<organism evidence="1 3">
    <name type="scientific">Ralstonia mannitolilytica</name>
    <dbReference type="NCBI Taxonomy" id="105219"/>
    <lineage>
        <taxon>Bacteria</taxon>
        <taxon>Pseudomonadati</taxon>
        <taxon>Pseudomonadota</taxon>
        <taxon>Betaproteobacteria</taxon>
        <taxon>Burkholderiales</taxon>
        <taxon>Burkholderiaceae</taxon>
        <taxon>Ralstonia</taxon>
    </lineage>
</organism>
<evidence type="ECO:0000313" key="2">
    <source>
        <dbReference type="EMBL" id="CAJ0898078.1"/>
    </source>
</evidence>
<comment type="caution">
    <text evidence="1">The sequence shown here is derived from an EMBL/GenBank/DDBJ whole genome shotgun (WGS) entry which is preliminary data.</text>
</comment>
<evidence type="ECO:0000313" key="3">
    <source>
        <dbReference type="Proteomes" id="UP001190002"/>
    </source>
</evidence>